<dbReference type="InterPro" id="IPR021225">
    <property type="entry name" value="Tlde1_dom"/>
</dbReference>
<dbReference type="Proteomes" id="UP000403266">
    <property type="component" value="Unassembled WGS sequence"/>
</dbReference>
<dbReference type="Pfam" id="PF10908">
    <property type="entry name" value="Tlde1_dom"/>
    <property type="match status" value="1"/>
</dbReference>
<evidence type="ECO:0000313" key="4">
    <source>
        <dbReference type="EMBL" id="MPR27554.1"/>
    </source>
</evidence>
<evidence type="ECO:0000256" key="1">
    <source>
        <dbReference type="SAM" id="MobiDB-lite"/>
    </source>
</evidence>
<feature type="domain" description="Tlde1" evidence="3">
    <location>
        <begin position="255"/>
        <end position="358"/>
    </location>
</feature>
<organism evidence="4 5">
    <name type="scientific">Microvirga tunisiensis</name>
    <dbReference type="NCBI Taxonomy" id="2108360"/>
    <lineage>
        <taxon>Bacteria</taxon>
        <taxon>Pseudomonadati</taxon>
        <taxon>Pseudomonadota</taxon>
        <taxon>Alphaproteobacteria</taxon>
        <taxon>Hyphomicrobiales</taxon>
        <taxon>Methylobacteriaceae</taxon>
        <taxon>Microvirga</taxon>
    </lineage>
</organism>
<reference evidence="4 5" key="1">
    <citation type="journal article" date="2019" name="Syst. Appl. Microbiol.">
        <title>Microvirga tunisiensis sp. nov., a root nodule symbiotic bacterium isolated from Lupinus micranthus and L. luteus grown in Northern Tunisia.</title>
        <authorList>
            <person name="Msaddak A."/>
            <person name="Rejili M."/>
            <person name="Duran D."/>
            <person name="Mars M."/>
            <person name="Palacios J.M."/>
            <person name="Ruiz-Argueso T."/>
            <person name="Rey L."/>
            <person name="Imperial J."/>
        </authorList>
    </citation>
    <scope>NUCLEOTIDE SEQUENCE [LARGE SCALE GENOMIC DNA]</scope>
    <source>
        <strain evidence="4 5">Lmie10</strain>
    </source>
</reference>
<evidence type="ECO:0000259" key="3">
    <source>
        <dbReference type="Pfam" id="PF10908"/>
    </source>
</evidence>
<dbReference type="EMBL" id="VOSK01000095">
    <property type="protein sequence ID" value="MPR27554.1"/>
    <property type="molecule type" value="Genomic_DNA"/>
</dbReference>
<dbReference type="InterPro" id="IPR005490">
    <property type="entry name" value="LD_TPept_cat_dom"/>
</dbReference>
<feature type="compositionally biased region" description="Pro residues" evidence="1">
    <location>
        <begin position="111"/>
        <end position="121"/>
    </location>
</feature>
<feature type="region of interest" description="Disordered" evidence="1">
    <location>
        <begin position="98"/>
        <end position="121"/>
    </location>
</feature>
<dbReference type="AlphaFoldDB" id="A0A5N7MN63"/>
<keyword evidence="2" id="KW-0732">Signal</keyword>
<evidence type="ECO:0000256" key="2">
    <source>
        <dbReference type="SAM" id="SignalP"/>
    </source>
</evidence>
<proteinExistence type="predicted"/>
<sequence>MLHTSYPSGGRAPRRKRRNLFPTAALVAISMSPVAYFVDFHHQSDEPPVERASSSAAATPSQGAAVVAYDATLVDPAPTMKAEALHFAHNAPLQAAFRSPPAQRHASIAPVAPPMPETPAQPAPIQEVAEAAQPILAPVPLSVPVPLPVPRPADLQPPKPAASTQMASAPARVPMTQRTAVAAIAPAENPSFLERLFGIKPASPPEAALSYASLDNGTGSIAPTSRFVPAPDLGSGGTAVYDITAQIVIMPNGERLEAHSGLGDMMDNPRYVNVRMKGATPPGTYVVTEREALFHGVRALRLTPVGGSAAIHGRDGILAHTYMLGPRGDSNGCVSFKNYDRFLQAYLRGDVKRLIVTAGRGQDLLPRMVNRSNFRRSARAI</sequence>
<protein>
    <submittedName>
        <fullName evidence="4">DUF2778 domain-containing protein</fullName>
    </submittedName>
</protein>
<dbReference type="CDD" id="cd16913">
    <property type="entry name" value="YkuD_like"/>
    <property type="match status" value="1"/>
</dbReference>
<name>A0A5N7MN63_9HYPH</name>
<dbReference type="RefSeq" id="WP_152713876.1">
    <property type="nucleotide sequence ID" value="NZ_VOSJ01000095.1"/>
</dbReference>
<keyword evidence="5" id="KW-1185">Reference proteome</keyword>
<accession>A0A5N7MN63</accession>
<dbReference type="OrthoDB" id="9816088at2"/>
<comment type="caution">
    <text evidence="4">The sequence shown here is derived from an EMBL/GenBank/DDBJ whole genome shotgun (WGS) entry which is preliminary data.</text>
</comment>
<gene>
    <name evidence="4" type="ORF">FS320_20820</name>
</gene>
<feature type="chain" id="PRO_5030135591" evidence="2">
    <location>
        <begin position="38"/>
        <end position="381"/>
    </location>
</feature>
<dbReference type="GO" id="GO:0016740">
    <property type="term" value="F:transferase activity"/>
    <property type="evidence" value="ECO:0007669"/>
    <property type="project" value="InterPro"/>
</dbReference>
<evidence type="ECO:0000313" key="5">
    <source>
        <dbReference type="Proteomes" id="UP000403266"/>
    </source>
</evidence>
<feature type="signal peptide" evidence="2">
    <location>
        <begin position="1"/>
        <end position="37"/>
    </location>
</feature>